<proteinExistence type="predicted"/>
<dbReference type="InterPro" id="IPR024370">
    <property type="entry name" value="PBP_domain"/>
</dbReference>
<accession>K0B1Q2</accession>
<dbReference type="STRING" id="1128398.Curi_c29320"/>
<feature type="compositionally biased region" description="Basic and acidic residues" evidence="1">
    <location>
        <begin position="29"/>
        <end position="48"/>
    </location>
</feature>
<name>K0B1Q2_GOTA9</name>
<dbReference type="KEGG" id="cad:Curi_c29320"/>
<dbReference type="PANTHER" id="PTHR37945">
    <property type="entry name" value="EXTRACELLULAR TUNGSTATE BINDING PROTEIN"/>
    <property type="match status" value="1"/>
</dbReference>
<dbReference type="EMBL" id="CP003326">
    <property type="protein sequence ID" value="AFS79898.1"/>
    <property type="molecule type" value="Genomic_DNA"/>
</dbReference>
<dbReference type="eggNOG" id="COG2998">
    <property type="taxonomic scope" value="Bacteria"/>
</dbReference>
<dbReference type="RefSeq" id="WP_014969032.1">
    <property type="nucleotide sequence ID" value="NC_018664.1"/>
</dbReference>
<dbReference type="Proteomes" id="UP000006094">
    <property type="component" value="Chromosome"/>
</dbReference>
<evidence type="ECO:0000259" key="2">
    <source>
        <dbReference type="Pfam" id="PF12849"/>
    </source>
</evidence>
<reference evidence="3 4" key="1">
    <citation type="journal article" date="2012" name="PLoS ONE">
        <title>The purine-utilizing bacterium Clostridium acidurici 9a: a genome-guided metabolic reconsideration.</title>
        <authorList>
            <person name="Hartwich K."/>
            <person name="Poehlein A."/>
            <person name="Daniel R."/>
        </authorList>
    </citation>
    <scope>NUCLEOTIDE SEQUENCE [LARGE SCALE GENOMIC DNA]</scope>
    <source>
        <strain evidence="4">ATCC 7906 / DSM 604 / BCRC 14475 / CIP 104303 / KCTC 5404 / NCIMB 10678 / 9a</strain>
    </source>
</reference>
<evidence type="ECO:0000313" key="4">
    <source>
        <dbReference type="Proteomes" id="UP000006094"/>
    </source>
</evidence>
<dbReference type="Pfam" id="PF12849">
    <property type="entry name" value="PBP_like_2"/>
    <property type="match status" value="1"/>
</dbReference>
<feature type="region of interest" description="Disordered" evidence="1">
    <location>
        <begin position="29"/>
        <end position="53"/>
    </location>
</feature>
<protein>
    <submittedName>
        <fullName evidence="3">Family 1 extracellular solute-binding protein</fullName>
    </submittedName>
</protein>
<organism evidence="3 4">
    <name type="scientific">Gottschalkia acidurici (strain ATCC 7906 / DSM 604 / BCRC 14475 / CIP 104303 / KCTC 5404 / NCIMB 10678 / 9a)</name>
    <name type="common">Clostridium acidurici</name>
    <dbReference type="NCBI Taxonomy" id="1128398"/>
    <lineage>
        <taxon>Bacteria</taxon>
        <taxon>Bacillati</taxon>
        <taxon>Bacillota</taxon>
        <taxon>Tissierellia</taxon>
        <taxon>Tissierellales</taxon>
        <taxon>Gottschalkiaceae</taxon>
        <taxon>Gottschalkia</taxon>
    </lineage>
</organism>
<dbReference type="PROSITE" id="PS51257">
    <property type="entry name" value="PROKAR_LIPOPROTEIN"/>
    <property type="match status" value="1"/>
</dbReference>
<sequence length="297" mass="32961">MKNMKKLFAVLLCLVLSLSVLAGCSNKVEEPKNETKSKVEESEKDTKKGGSIILSTTTSTQDSGLLDFLLPKFEEETGIKVKVIAVGTGEALQKGKDGDADILLVHSKVKEEQFVKEGHGTERKDVMYNDFILVGPKDDSLKLKEKYGSDIVNGFKTISENKAIFVSRADKSGTHDKEMKIWETAGIKPEGDWYMESGRGMGDTLKIASEKKGYTLTDRATYLSMKDVLDLDILVEKDENLFNQYGIIPVNPEKNNKINAEGAKTFMDWMLSAETQKLIGEFGVKEFGQPLFVPNAK</sequence>
<dbReference type="PANTHER" id="PTHR37945:SF1">
    <property type="entry name" value="EXTRACELLULAR TUNGSTATE BINDING PROTEIN"/>
    <property type="match status" value="1"/>
</dbReference>
<dbReference type="AlphaFoldDB" id="K0B1Q2"/>
<dbReference type="InterPro" id="IPR052738">
    <property type="entry name" value="ABC-Tungstate_binding"/>
</dbReference>
<evidence type="ECO:0000256" key="1">
    <source>
        <dbReference type="SAM" id="MobiDB-lite"/>
    </source>
</evidence>
<evidence type="ECO:0000313" key="3">
    <source>
        <dbReference type="EMBL" id="AFS79898.1"/>
    </source>
</evidence>
<gene>
    <name evidence="3" type="ordered locus">Curi_c29320</name>
</gene>
<dbReference type="PATRIC" id="fig|1128398.3.peg.3002"/>
<dbReference type="SUPFAM" id="SSF53850">
    <property type="entry name" value="Periplasmic binding protein-like II"/>
    <property type="match status" value="1"/>
</dbReference>
<feature type="domain" description="PBP" evidence="2">
    <location>
        <begin position="52"/>
        <end position="274"/>
    </location>
</feature>
<dbReference type="HOGENOM" id="CLU_061511_0_0_9"/>
<keyword evidence="4" id="KW-1185">Reference proteome</keyword>
<dbReference type="Gene3D" id="3.40.190.10">
    <property type="entry name" value="Periplasmic binding protein-like II"/>
    <property type="match status" value="2"/>
</dbReference>